<protein>
    <recommendedName>
        <fullName evidence="3">DUF7820 domain-containing protein</fullName>
    </recommendedName>
</protein>
<feature type="transmembrane region" description="Helical" evidence="2">
    <location>
        <begin position="75"/>
        <end position="95"/>
    </location>
</feature>
<keyword evidence="2" id="KW-1133">Transmembrane helix</keyword>
<feature type="compositionally biased region" description="Basic residues" evidence="1">
    <location>
        <begin position="380"/>
        <end position="390"/>
    </location>
</feature>
<keyword evidence="2" id="KW-0472">Membrane</keyword>
<dbReference type="AlphaFoldDB" id="A0A6A6R7S6"/>
<gene>
    <name evidence="4" type="ORF">BU16DRAFT_578683</name>
</gene>
<proteinExistence type="predicted"/>
<dbReference type="PANTHER" id="PTHR42078:SF1">
    <property type="entry name" value="GLUCAN 1, 4-ALPHA-GLUCOSIDASE"/>
    <property type="match status" value="1"/>
</dbReference>
<dbReference type="Pfam" id="PF25130">
    <property type="entry name" value="DUF7820"/>
    <property type="match status" value="1"/>
</dbReference>
<dbReference type="PANTHER" id="PTHR42078">
    <property type="entry name" value="GLUCAN 1, 4-ALPHA-GLUCOSIDASE"/>
    <property type="match status" value="1"/>
</dbReference>
<accession>A0A6A6R7S6</accession>
<dbReference type="InterPro" id="IPR056722">
    <property type="entry name" value="DUF7820"/>
</dbReference>
<reference evidence="4" key="1">
    <citation type="journal article" date="2020" name="Stud. Mycol.">
        <title>101 Dothideomycetes genomes: a test case for predicting lifestyles and emergence of pathogens.</title>
        <authorList>
            <person name="Haridas S."/>
            <person name="Albert R."/>
            <person name="Binder M."/>
            <person name="Bloem J."/>
            <person name="Labutti K."/>
            <person name="Salamov A."/>
            <person name="Andreopoulos B."/>
            <person name="Baker S."/>
            <person name="Barry K."/>
            <person name="Bills G."/>
            <person name="Bluhm B."/>
            <person name="Cannon C."/>
            <person name="Castanera R."/>
            <person name="Culley D."/>
            <person name="Daum C."/>
            <person name="Ezra D."/>
            <person name="Gonzalez J."/>
            <person name="Henrissat B."/>
            <person name="Kuo A."/>
            <person name="Liang C."/>
            <person name="Lipzen A."/>
            <person name="Lutzoni F."/>
            <person name="Magnuson J."/>
            <person name="Mondo S."/>
            <person name="Nolan M."/>
            <person name="Ohm R."/>
            <person name="Pangilinan J."/>
            <person name="Park H.-J."/>
            <person name="Ramirez L."/>
            <person name="Alfaro M."/>
            <person name="Sun H."/>
            <person name="Tritt A."/>
            <person name="Yoshinaga Y."/>
            <person name="Zwiers L.-H."/>
            <person name="Turgeon B."/>
            <person name="Goodwin S."/>
            <person name="Spatafora J."/>
            <person name="Crous P."/>
            <person name="Grigoriev I."/>
        </authorList>
    </citation>
    <scope>NUCLEOTIDE SEQUENCE</scope>
    <source>
        <strain evidence="4">CBS 269.34</strain>
    </source>
</reference>
<dbReference type="OrthoDB" id="5384459at2759"/>
<feature type="region of interest" description="Disordered" evidence="1">
    <location>
        <begin position="368"/>
        <end position="396"/>
    </location>
</feature>
<evidence type="ECO:0000313" key="5">
    <source>
        <dbReference type="Proteomes" id="UP000799750"/>
    </source>
</evidence>
<evidence type="ECO:0000256" key="2">
    <source>
        <dbReference type="SAM" id="Phobius"/>
    </source>
</evidence>
<evidence type="ECO:0000259" key="3">
    <source>
        <dbReference type="Pfam" id="PF25130"/>
    </source>
</evidence>
<keyword evidence="5" id="KW-1185">Reference proteome</keyword>
<sequence>MAPANTRPISMEGIECVPLEREIGFSGKQVVHTTEKELVSNLECEKSGDLPLPWLGLQWARIHVRWLRTSLKYRVLIAIAIGAFIALVLGIYLGLSLKKSKSSSPPTVTSDLIPQQSVLFYASAIPTATSLPTLPVGSFNLETTNPQRDTHGCLSAASEATAWSCDLAFQGYDLAVRQTSSTFLGVSLEAIYDQSSYGVQVPVFYGLKEGLLNLALVTDLDNAALGPAYHFQTTYDKVVLLPDSDFPAPTSRKRSTQHLSRRGQLQPGDQLWACYWNGTLIEGFFYVESNSTQIASPTSTLSSSPSSALPSTSSSRFPNAPFATKIEERRLSVNSVPGYCQKMQLLLTGNFVPLTDTSGNAIVVRLDENDPNPGEFHSGSAKRKKARKHKREDPENSCHCQWMW</sequence>
<evidence type="ECO:0000313" key="4">
    <source>
        <dbReference type="EMBL" id="KAF2500808.1"/>
    </source>
</evidence>
<organism evidence="4 5">
    <name type="scientific">Lophium mytilinum</name>
    <dbReference type="NCBI Taxonomy" id="390894"/>
    <lineage>
        <taxon>Eukaryota</taxon>
        <taxon>Fungi</taxon>
        <taxon>Dikarya</taxon>
        <taxon>Ascomycota</taxon>
        <taxon>Pezizomycotina</taxon>
        <taxon>Dothideomycetes</taxon>
        <taxon>Pleosporomycetidae</taxon>
        <taxon>Mytilinidiales</taxon>
        <taxon>Mytilinidiaceae</taxon>
        <taxon>Lophium</taxon>
    </lineage>
</organism>
<feature type="domain" description="DUF7820" evidence="3">
    <location>
        <begin position="119"/>
        <end position="404"/>
    </location>
</feature>
<name>A0A6A6R7S6_9PEZI</name>
<feature type="region of interest" description="Disordered" evidence="1">
    <location>
        <begin position="296"/>
        <end position="318"/>
    </location>
</feature>
<feature type="compositionally biased region" description="Low complexity" evidence="1">
    <location>
        <begin position="296"/>
        <end position="315"/>
    </location>
</feature>
<dbReference type="EMBL" id="MU004183">
    <property type="protein sequence ID" value="KAF2500808.1"/>
    <property type="molecule type" value="Genomic_DNA"/>
</dbReference>
<dbReference type="Proteomes" id="UP000799750">
    <property type="component" value="Unassembled WGS sequence"/>
</dbReference>
<evidence type="ECO:0000256" key="1">
    <source>
        <dbReference type="SAM" id="MobiDB-lite"/>
    </source>
</evidence>
<keyword evidence="2" id="KW-0812">Transmembrane</keyword>